<protein>
    <submittedName>
        <fullName evidence="1">Uncharacterized protein</fullName>
    </submittedName>
</protein>
<dbReference type="Proteomes" id="UP000298138">
    <property type="component" value="Unassembled WGS sequence"/>
</dbReference>
<dbReference type="AlphaFoldDB" id="A0A4S2MK37"/>
<evidence type="ECO:0000313" key="2">
    <source>
        <dbReference type="Proteomes" id="UP000298138"/>
    </source>
</evidence>
<organism evidence="1 2">
    <name type="scientific">Ascodesmis nigricans</name>
    <dbReference type="NCBI Taxonomy" id="341454"/>
    <lineage>
        <taxon>Eukaryota</taxon>
        <taxon>Fungi</taxon>
        <taxon>Dikarya</taxon>
        <taxon>Ascomycota</taxon>
        <taxon>Pezizomycotina</taxon>
        <taxon>Pezizomycetes</taxon>
        <taxon>Pezizales</taxon>
        <taxon>Ascodesmidaceae</taxon>
        <taxon>Ascodesmis</taxon>
    </lineage>
</organism>
<reference evidence="1 2" key="1">
    <citation type="submission" date="2019-04" db="EMBL/GenBank/DDBJ databases">
        <title>Comparative genomics and transcriptomics to analyze fruiting body development in filamentous ascomycetes.</title>
        <authorList>
            <consortium name="DOE Joint Genome Institute"/>
            <person name="Lutkenhaus R."/>
            <person name="Traeger S."/>
            <person name="Breuer J."/>
            <person name="Kuo A."/>
            <person name="Lipzen A."/>
            <person name="Pangilinan J."/>
            <person name="Dilworth D."/>
            <person name="Sandor L."/>
            <person name="Poggeler S."/>
            <person name="Barry K."/>
            <person name="Grigoriev I.V."/>
            <person name="Nowrousian M."/>
        </authorList>
    </citation>
    <scope>NUCLEOTIDE SEQUENCE [LARGE SCALE GENOMIC DNA]</scope>
    <source>
        <strain evidence="1 2">CBS 389.68</strain>
    </source>
</reference>
<proteinExistence type="predicted"/>
<keyword evidence="2" id="KW-1185">Reference proteome</keyword>
<dbReference type="EMBL" id="ML220155">
    <property type="protein sequence ID" value="TGZ77300.1"/>
    <property type="molecule type" value="Genomic_DNA"/>
</dbReference>
<sequence>MHRPFCDDDTLPDDSVYYHWGALMADALEMNGVNVRQLCPRFFRDNLEAAGFVDITVYTYKVPYGRWPKGKRFKHIGVVCAEVMSTGIEAYALLAMTRLLNMPEDEARKLCRDCYDTIMAEKQHCYYFQ</sequence>
<evidence type="ECO:0000313" key="1">
    <source>
        <dbReference type="EMBL" id="TGZ77300.1"/>
    </source>
</evidence>
<dbReference type="InParanoid" id="A0A4S2MK37"/>
<dbReference type="OrthoDB" id="2013972at2759"/>
<gene>
    <name evidence="1" type="ORF">EX30DRAFT_351931</name>
</gene>
<accession>A0A4S2MK37</accession>
<name>A0A4S2MK37_9PEZI</name>